<reference evidence="2 3" key="1">
    <citation type="submission" date="2019-07" db="EMBL/GenBank/DDBJ databases">
        <title>Genomic Encyclopedia of Archaeal and Bacterial Type Strains, Phase II (KMG-II): from individual species to whole genera.</title>
        <authorList>
            <person name="Goeker M."/>
        </authorList>
    </citation>
    <scope>NUCLEOTIDE SEQUENCE [LARGE SCALE GENOMIC DNA]</scope>
    <source>
        <strain evidence="2 3">ATCC BAA-1854</strain>
    </source>
</reference>
<keyword evidence="3" id="KW-1185">Reference proteome</keyword>
<dbReference type="GO" id="GO:0006508">
    <property type="term" value="P:proteolysis"/>
    <property type="evidence" value="ECO:0007669"/>
    <property type="project" value="InterPro"/>
</dbReference>
<dbReference type="GO" id="GO:0070006">
    <property type="term" value="F:metalloaminopeptidase activity"/>
    <property type="evidence" value="ECO:0007669"/>
    <property type="project" value="InterPro"/>
</dbReference>
<comment type="caution">
    <text evidence="2">The sequence shown here is derived from an EMBL/GenBank/DDBJ whole genome shotgun (WGS) entry which is preliminary data.</text>
</comment>
<dbReference type="RefSeq" id="WP_144915552.1">
    <property type="nucleotide sequence ID" value="NZ_VLLI01000014.1"/>
</dbReference>
<evidence type="ECO:0000259" key="1">
    <source>
        <dbReference type="Pfam" id="PF02789"/>
    </source>
</evidence>
<dbReference type="EMBL" id="VLLI01000014">
    <property type="protein sequence ID" value="TWI95856.1"/>
    <property type="molecule type" value="Genomic_DNA"/>
</dbReference>
<feature type="domain" description="Peptidase M17 leucyl aminopeptidase N-terminal" evidence="1">
    <location>
        <begin position="95"/>
        <end position="170"/>
    </location>
</feature>
<name>A0A562TS14_9SPHI</name>
<dbReference type="SUPFAM" id="SSF52949">
    <property type="entry name" value="Macro domain-like"/>
    <property type="match status" value="1"/>
</dbReference>
<evidence type="ECO:0000313" key="2">
    <source>
        <dbReference type="EMBL" id="TWI95856.1"/>
    </source>
</evidence>
<evidence type="ECO:0000313" key="3">
    <source>
        <dbReference type="Proteomes" id="UP000317010"/>
    </source>
</evidence>
<gene>
    <name evidence="2" type="ORF">JN11_04131</name>
</gene>
<dbReference type="AlphaFoldDB" id="A0A562TS14"/>
<accession>A0A562TS14</accession>
<dbReference type="InterPro" id="IPR008283">
    <property type="entry name" value="Peptidase_M17_N"/>
</dbReference>
<dbReference type="OrthoDB" id="651222at2"/>
<keyword evidence="2" id="KW-0645">Protease</keyword>
<keyword evidence="2" id="KW-0378">Hydrolase</keyword>
<protein>
    <submittedName>
        <fullName evidence="2">Cytosol aminopeptidase family protein</fullName>
    </submittedName>
</protein>
<sequence length="245" mass="26231">MKNSITKLFRLSIITIAIVLAGFSISYAQTPAKPLPAVGTSVILGQIDGVKISATVQSPSNQQTPLQVICVFEYTEGDIFNSPPALPRNVNGLVHVDDALKGILTELRKSGQFAGHALETILITPLAGSMPAKRLLIIGLGDRNKFNAELMNRVGSVEMHEALRLGVSSYSHASDLKDAGIDSPTDSVAVNIVKGAMEAYKAENFLKDHSLTSFQPIDQITLLAGPAFFQVSSEAIKVYIATLKK</sequence>
<dbReference type="Proteomes" id="UP000317010">
    <property type="component" value="Unassembled WGS sequence"/>
</dbReference>
<dbReference type="Gene3D" id="3.40.220.10">
    <property type="entry name" value="Leucine Aminopeptidase, subunit E, domain 1"/>
    <property type="match status" value="1"/>
</dbReference>
<organism evidence="2 3">
    <name type="scientific">Mucilaginibacter frigoritolerans</name>
    <dbReference type="NCBI Taxonomy" id="652788"/>
    <lineage>
        <taxon>Bacteria</taxon>
        <taxon>Pseudomonadati</taxon>
        <taxon>Bacteroidota</taxon>
        <taxon>Sphingobacteriia</taxon>
        <taxon>Sphingobacteriales</taxon>
        <taxon>Sphingobacteriaceae</taxon>
        <taxon>Mucilaginibacter</taxon>
    </lineage>
</organism>
<dbReference type="InterPro" id="IPR043472">
    <property type="entry name" value="Macro_dom-like"/>
</dbReference>
<keyword evidence="2" id="KW-0031">Aminopeptidase</keyword>
<dbReference type="Pfam" id="PF02789">
    <property type="entry name" value="Peptidase_M17_N"/>
    <property type="match status" value="1"/>
</dbReference>
<proteinExistence type="predicted"/>